<evidence type="ECO:0000256" key="4">
    <source>
        <dbReference type="ARBA" id="ARBA00022723"/>
    </source>
</evidence>
<dbReference type="STRING" id="1661398.A0A482VTI1"/>
<dbReference type="SUPFAM" id="SSF81301">
    <property type="entry name" value="Nucleotidyltransferase"/>
    <property type="match status" value="1"/>
</dbReference>
<evidence type="ECO:0000256" key="2">
    <source>
        <dbReference type="ARBA" id="ARBA00001946"/>
    </source>
</evidence>
<name>A0A482VTI1_ASBVE</name>
<keyword evidence="5" id="KW-0460">Magnesium</keyword>
<dbReference type="GO" id="GO:0050265">
    <property type="term" value="F:RNA uridylyltransferase activity"/>
    <property type="evidence" value="ECO:0007669"/>
    <property type="project" value="TreeGrafter"/>
</dbReference>
<keyword evidence="3" id="KW-0808">Transferase</keyword>
<proteinExistence type="predicted"/>
<feature type="domain" description="Poly(A) RNA polymerase mitochondrial-like central palm" evidence="7">
    <location>
        <begin position="76"/>
        <end position="197"/>
    </location>
</feature>
<evidence type="ECO:0000259" key="6">
    <source>
        <dbReference type="Pfam" id="PF03828"/>
    </source>
</evidence>
<keyword evidence="9" id="KW-1185">Reference proteome</keyword>
<dbReference type="GO" id="GO:0046872">
    <property type="term" value="F:metal ion binding"/>
    <property type="evidence" value="ECO:0007669"/>
    <property type="project" value="UniProtKB-KW"/>
</dbReference>
<dbReference type="GO" id="GO:0031123">
    <property type="term" value="P:RNA 3'-end processing"/>
    <property type="evidence" value="ECO:0007669"/>
    <property type="project" value="TreeGrafter"/>
</dbReference>
<evidence type="ECO:0000256" key="5">
    <source>
        <dbReference type="ARBA" id="ARBA00022842"/>
    </source>
</evidence>
<dbReference type="Proteomes" id="UP000292052">
    <property type="component" value="Unassembled WGS sequence"/>
</dbReference>
<sequence length="394" mass="45385">MSQGRKLKVAEYECKTCMLVIYGDELSLTRHISSRGAKGEVKLPYSVKKLFKSKQFIEEEATRLRLEAGRVLEYQDKMRECCEDLQQALSGIYPNCKAYPFGSRISGLANNQSDLDVFMDIGDMYLGYKYQDSPSQEQFVKKATKLLKFSKDDFSSVVPIPSARTPIVKLHHNYANLDCDISFRHGLGVENTKFLKFCIDLQPITQPFILLLKRWSDYCKLNEHITNYGLALMAVFFLQTRGYLLSVKTVRNYNPTQSVVIDGWDTLNYTVPIEKMKEFVKPYTSEVRQLLRDFFCYFSRFDYANDVVCPLLGNTIPKLLFNDKPNGESLPVEMKSYVQRIQSENGEQFRGLTPFCIQDPFDLSHNLTKACQHGTINKLKALCTLTYEFLDTIE</sequence>
<dbReference type="InterPro" id="IPR054708">
    <property type="entry name" value="MTPAP-like_central"/>
</dbReference>
<dbReference type="GO" id="GO:1990817">
    <property type="term" value="F:poly(A) RNA polymerase activity"/>
    <property type="evidence" value="ECO:0007669"/>
    <property type="project" value="UniProtKB-ARBA"/>
</dbReference>
<dbReference type="PANTHER" id="PTHR12271:SF66">
    <property type="entry name" value="TERMINAL URIDYLYLTRANSFERASE TAILOR"/>
    <property type="match status" value="1"/>
</dbReference>
<evidence type="ECO:0000313" key="9">
    <source>
        <dbReference type="Proteomes" id="UP000292052"/>
    </source>
</evidence>
<dbReference type="PANTHER" id="PTHR12271">
    <property type="entry name" value="POLY A POLYMERASE CID PAP -RELATED"/>
    <property type="match status" value="1"/>
</dbReference>
<dbReference type="OrthoDB" id="407432at2759"/>
<protein>
    <submittedName>
        <fullName evidence="8">Uncharacterized protein</fullName>
    </submittedName>
</protein>
<dbReference type="Pfam" id="PF22600">
    <property type="entry name" value="MTPAP-like_central"/>
    <property type="match status" value="1"/>
</dbReference>
<dbReference type="SUPFAM" id="SSF81631">
    <property type="entry name" value="PAP/OAS1 substrate-binding domain"/>
    <property type="match status" value="1"/>
</dbReference>
<dbReference type="Pfam" id="PF03828">
    <property type="entry name" value="PAP_assoc"/>
    <property type="match status" value="1"/>
</dbReference>
<reference evidence="8 9" key="1">
    <citation type="submission" date="2017-03" db="EMBL/GenBank/DDBJ databases">
        <title>Genome of the blue death feigning beetle - Asbolus verrucosus.</title>
        <authorList>
            <person name="Rider S.D."/>
        </authorList>
    </citation>
    <scope>NUCLEOTIDE SEQUENCE [LARGE SCALE GENOMIC DNA]</scope>
    <source>
        <strain evidence="8">Butters</strain>
        <tissue evidence="8">Head and leg muscle</tissue>
    </source>
</reference>
<keyword evidence="4" id="KW-0479">Metal-binding</keyword>
<accession>A0A482VTI1</accession>
<dbReference type="EMBL" id="QDEB01065731">
    <property type="protein sequence ID" value="RZC36040.1"/>
    <property type="molecule type" value="Genomic_DNA"/>
</dbReference>
<organism evidence="8 9">
    <name type="scientific">Asbolus verrucosus</name>
    <name type="common">Desert ironclad beetle</name>
    <dbReference type="NCBI Taxonomy" id="1661398"/>
    <lineage>
        <taxon>Eukaryota</taxon>
        <taxon>Metazoa</taxon>
        <taxon>Ecdysozoa</taxon>
        <taxon>Arthropoda</taxon>
        <taxon>Hexapoda</taxon>
        <taxon>Insecta</taxon>
        <taxon>Pterygota</taxon>
        <taxon>Neoptera</taxon>
        <taxon>Endopterygota</taxon>
        <taxon>Coleoptera</taxon>
        <taxon>Polyphaga</taxon>
        <taxon>Cucujiformia</taxon>
        <taxon>Tenebrionidae</taxon>
        <taxon>Pimeliinae</taxon>
        <taxon>Asbolus</taxon>
    </lineage>
</organism>
<gene>
    <name evidence="8" type="ORF">BDFB_006746</name>
</gene>
<dbReference type="AlphaFoldDB" id="A0A482VTI1"/>
<feature type="domain" description="PAP-associated" evidence="6">
    <location>
        <begin position="288"/>
        <end position="365"/>
    </location>
</feature>
<comment type="caution">
    <text evidence="8">The sequence shown here is derived from an EMBL/GenBank/DDBJ whole genome shotgun (WGS) entry which is preliminary data.</text>
</comment>
<comment type="cofactor">
    <cofactor evidence="1">
        <name>Mn(2+)</name>
        <dbReference type="ChEBI" id="CHEBI:29035"/>
    </cofactor>
</comment>
<evidence type="ECO:0000256" key="3">
    <source>
        <dbReference type="ARBA" id="ARBA00022679"/>
    </source>
</evidence>
<evidence type="ECO:0000259" key="7">
    <source>
        <dbReference type="Pfam" id="PF22600"/>
    </source>
</evidence>
<comment type="cofactor">
    <cofactor evidence="2">
        <name>Mg(2+)</name>
        <dbReference type="ChEBI" id="CHEBI:18420"/>
    </cofactor>
</comment>
<evidence type="ECO:0000313" key="8">
    <source>
        <dbReference type="EMBL" id="RZC36040.1"/>
    </source>
</evidence>
<dbReference type="CDD" id="cd05402">
    <property type="entry name" value="NT_PAP_TUTase"/>
    <property type="match status" value="1"/>
</dbReference>
<dbReference type="InterPro" id="IPR002058">
    <property type="entry name" value="PAP_assoc"/>
</dbReference>
<dbReference type="InterPro" id="IPR043519">
    <property type="entry name" value="NT_sf"/>
</dbReference>
<feature type="non-terminal residue" evidence="8">
    <location>
        <position position="394"/>
    </location>
</feature>
<dbReference type="Gene3D" id="1.10.1410.10">
    <property type="match status" value="1"/>
</dbReference>
<evidence type="ECO:0000256" key="1">
    <source>
        <dbReference type="ARBA" id="ARBA00001936"/>
    </source>
</evidence>
<dbReference type="Gene3D" id="3.30.460.10">
    <property type="entry name" value="Beta Polymerase, domain 2"/>
    <property type="match status" value="1"/>
</dbReference>